<proteinExistence type="predicted"/>
<dbReference type="InterPro" id="IPR053224">
    <property type="entry name" value="Sensory_adhesion_molecule"/>
</dbReference>
<evidence type="ECO:0000256" key="1">
    <source>
        <dbReference type="SAM" id="SignalP"/>
    </source>
</evidence>
<organism evidence="2 3">
    <name type="scientific">Allokutzneria oryzae</name>
    <dbReference type="NCBI Taxonomy" id="1378989"/>
    <lineage>
        <taxon>Bacteria</taxon>
        <taxon>Bacillati</taxon>
        <taxon>Actinomycetota</taxon>
        <taxon>Actinomycetes</taxon>
        <taxon>Pseudonocardiales</taxon>
        <taxon>Pseudonocardiaceae</taxon>
        <taxon>Allokutzneria</taxon>
    </lineage>
</organism>
<dbReference type="SUPFAM" id="SSF63829">
    <property type="entry name" value="Calcium-dependent phosphotriesterase"/>
    <property type="match status" value="1"/>
</dbReference>
<accession>A0ABV5ZVS5</accession>
<dbReference type="PANTHER" id="PTHR31460:SF3">
    <property type="entry name" value="MESOCENTIN"/>
    <property type="match status" value="1"/>
</dbReference>
<protein>
    <recommendedName>
        <fullName evidence="4">SMP-30/Gluconolactonase/LRE-like region domain-containing protein</fullName>
    </recommendedName>
</protein>
<comment type="caution">
    <text evidence="2">The sequence shown here is derived from an EMBL/GenBank/DDBJ whole genome shotgun (WGS) entry which is preliminary data.</text>
</comment>
<dbReference type="Gene3D" id="2.120.10.30">
    <property type="entry name" value="TolB, C-terminal domain"/>
    <property type="match status" value="1"/>
</dbReference>
<evidence type="ECO:0008006" key="4">
    <source>
        <dbReference type="Google" id="ProtNLM"/>
    </source>
</evidence>
<evidence type="ECO:0000313" key="2">
    <source>
        <dbReference type="EMBL" id="MFB9905005.1"/>
    </source>
</evidence>
<sequence>MAKRSVFAGLAAVAVLGLTAVPATPAAAEQSRRCPEVVQGSAPRLHPEGVAFDPTRDRFLVGSVRHGTVSVANPDGTVRTLVDDPQLITTMGLAVDVRRGRVLVANGDVAIGTRTSPATLNKTAGLGVYDLRTGGRIAYHDLGALDPARKHFGNDIALAPDGTAYVTDSYSGAVYRVPLSGPATVLLRDDRLMPTGSGNGANGIVLHPKGYLLIAHSSGRALYKLDGTALSRVTVDQAIGAPDGLLLDHDGALHAIDNTSANRVITLASKDDWATATLTASQAWSDPAPTTMARGRCGIYVLSGRLDQLGQGSDEFWLRRLGVGRHA</sequence>
<dbReference type="RefSeq" id="WP_377852289.1">
    <property type="nucleotide sequence ID" value="NZ_JBHLZU010000011.1"/>
</dbReference>
<gene>
    <name evidence="2" type="ORF">ACFFQA_13780</name>
</gene>
<evidence type="ECO:0000313" key="3">
    <source>
        <dbReference type="Proteomes" id="UP001589693"/>
    </source>
</evidence>
<reference evidence="2 3" key="1">
    <citation type="submission" date="2024-09" db="EMBL/GenBank/DDBJ databases">
        <authorList>
            <person name="Sun Q."/>
            <person name="Mori K."/>
        </authorList>
    </citation>
    <scope>NUCLEOTIDE SEQUENCE [LARGE SCALE GENOMIC DNA]</scope>
    <source>
        <strain evidence="2 3">TBRC 7907</strain>
    </source>
</reference>
<dbReference type="InterPro" id="IPR011042">
    <property type="entry name" value="6-blade_b-propeller_TolB-like"/>
</dbReference>
<name>A0ABV5ZVS5_9PSEU</name>
<dbReference type="PANTHER" id="PTHR31460">
    <property type="match status" value="1"/>
</dbReference>
<dbReference type="Proteomes" id="UP001589693">
    <property type="component" value="Unassembled WGS sequence"/>
</dbReference>
<keyword evidence="1" id="KW-0732">Signal</keyword>
<feature type="signal peptide" evidence="1">
    <location>
        <begin position="1"/>
        <end position="27"/>
    </location>
</feature>
<keyword evidence="3" id="KW-1185">Reference proteome</keyword>
<feature type="chain" id="PRO_5045690707" description="SMP-30/Gluconolactonase/LRE-like region domain-containing protein" evidence="1">
    <location>
        <begin position="28"/>
        <end position="327"/>
    </location>
</feature>
<dbReference type="EMBL" id="JBHLZU010000011">
    <property type="protein sequence ID" value="MFB9905005.1"/>
    <property type="molecule type" value="Genomic_DNA"/>
</dbReference>